<gene>
    <name evidence="1" type="ORF">DPMN_054509</name>
</gene>
<keyword evidence="2" id="KW-1185">Reference proteome</keyword>
<reference evidence="1" key="1">
    <citation type="journal article" date="2019" name="bioRxiv">
        <title>The Genome of the Zebra Mussel, Dreissena polymorpha: A Resource for Invasive Species Research.</title>
        <authorList>
            <person name="McCartney M.A."/>
            <person name="Auch B."/>
            <person name="Kono T."/>
            <person name="Mallez S."/>
            <person name="Zhang Y."/>
            <person name="Obille A."/>
            <person name="Becker A."/>
            <person name="Abrahante J.E."/>
            <person name="Garbe J."/>
            <person name="Badalamenti J.P."/>
            <person name="Herman A."/>
            <person name="Mangelson H."/>
            <person name="Liachko I."/>
            <person name="Sullivan S."/>
            <person name="Sone E.D."/>
            <person name="Koren S."/>
            <person name="Silverstein K.A.T."/>
            <person name="Beckman K.B."/>
            <person name="Gohl D.M."/>
        </authorList>
    </citation>
    <scope>NUCLEOTIDE SEQUENCE</scope>
    <source>
        <strain evidence="1">Duluth1</strain>
        <tissue evidence="1">Whole animal</tissue>
    </source>
</reference>
<dbReference type="Proteomes" id="UP000828390">
    <property type="component" value="Unassembled WGS sequence"/>
</dbReference>
<organism evidence="1 2">
    <name type="scientific">Dreissena polymorpha</name>
    <name type="common">Zebra mussel</name>
    <name type="synonym">Mytilus polymorpha</name>
    <dbReference type="NCBI Taxonomy" id="45954"/>
    <lineage>
        <taxon>Eukaryota</taxon>
        <taxon>Metazoa</taxon>
        <taxon>Spiralia</taxon>
        <taxon>Lophotrochozoa</taxon>
        <taxon>Mollusca</taxon>
        <taxon>Bivalvia</taxon>
        <taxon>Autobranchia</taxon>
        <taxon>Heteroconchia</taxon>
        <taxon>Euheterodonta</taxon>
        <taxon>Imparidentia</taxon>
        <taxon>Neoheterodontei</taxon>
        <taxon>Myida</taxon>
        <taxon>Dreissenoidea</taxon>
        <taxon>Dreissenidae</taxon>
        <taxon>Dreissena</taxon>
    </lineage>
</organism>
<protein>
    <submittedName>
        <fullName evidence="1">Uncharacterized protein</fullName>
    </submittedName>
</protein>
<dbReference type="AlphaFoldDB" id="A0A9D4CPL4"/>
<evidence type="ECO:0000313" key="2">
    <source>
        <dbReference type="Proteomes" id="UP000828390"/>
    </source>
</evidence>
<proteinExistence type="predicted"/>
<comment type="caution">
    <text evidence="1">The sequence shown here is derived from an EMBL/GenBank/DDBJ whole genome shotgun (WGS) entry which is preliminary data.</text>
</comment>
<sequence length="61" mass="6842">MLFEPLHVKIGLMPHETSGAPDQHAHLQSLVRNFLTFYETIVPCVTIVDRVAPSQPALYLV</sequence>
<name>A0A9D4CPL4_DREPO</name>
<evidence type="ECO:0000313" key="1">
    <source>
        <dbReference type="EMBL" id="KAH3728551.1"/>
    </source>
</evidence>
<reference evidence="1" key="2">
    <citation type="submission" date="2020-11" db="EMBL/GenBank/DDBJ databases">
        <authorList>
            <person name="McCartney M.A."/>
            <person name="Auch B."/>
            <person name="Kono T."/>
            <person name="Mallez S."/>
            <person name="Becker A."/>
            <person name="Gohl D.M."/>
            <person name="Silverstein K.A.T."/>
            <person name="Koren S."/>
            <person name="Bechman K.B."/>
            <person name="Herman A."/>
            <person name="Abrahante J.E."/>
            <person name="Garbe J."/>
        </authorList>
    </citation>
    <scope>NUCLEOTIDE SEQUENCE</scope>
    <source>
        <strain evidence="1">Duluth1</strain>
        <tissue evidence="1">Whole animal</tissue>
    </source>
</reference>
<dbReference type="EMBL" id="JAIWYP010000012">
    <property type="protein sequence ID" value="KAH3728551.1"/>
    <property type="molecule type" value="Genomic_DNA"/>
</dbReference>
<accession>A0A9D4CPL4</accession>